<dbReference type="InterPro" id="IPR049242">
    <property type="entry name" value="DUF6877"/>
</dbReference>
<name>A0ABW5Y1M3_9BACL</name>
<gene>
    <name evidence="2" type="ORF">ACFSY7_12090</name>
</gene>
<sequence>MMQVPVYVARDVNKRLHDWFEAGGLENSHYVRTQINFLKMIGAAKELCV</sequence>
<accession>A0ABW5Y1M3</accession>
<comment type="caution">
    <text evidence="2">The sequence shown here is derived from an EMBL/GenBank/DDBJ whole genome shotgun (WGS) entry which is preliminary data.</text>
</comment>
<protein>
    <submittedName>
        <fullName evidence="2">DUF6877 family protein</fullName>
    </submittedName>
</protein>
<dbReference type="RefSeq" id="WP_380148022.1">
    <property type="nucleotide sequence ID" value="NZ_JBHUOR010000106.1"/>
</dbReference>
<dbReference type="Proteomes" id="UP001597568">
    <property type="component" value="Unassembled WGS sequence"/>
</dbReference>
<keyword evidence="3" id="KW-1185">Reference proteome</keyword>
<dbReference type="EMBL" id="JBHUOR010000106">
    <property type="protein sequence ID" value="MFD2869233.1"/>
    <property type="molecule type" value="Genomic_DNA"/>
</dbReference>
<evidence type="ECO:0000313" key="3">
    <source>
        <dbReference type="Proteomes" id="UP001597568"/>
    </source>
</evidence>
<proteinExistence type="predicted"/>
<dbReference type="Pfam" id="PF21793">
    <property type="entry name" value="DUF6877"/>
    <property type="match status" value="1"/>
</dbReference>
<reference evidence="3" key="1">
    <citation type="journal article" date="2019" name="Int. J. Syst. Evol. Microbiol.">
        <title>The Global Catalogue of Microorganisms (GCM) 10K type strain sequencing project: providing services to taxonomists for standard genome sequencing and annotation.</title>
        <authorList>
            <consortium name="The Broad Institute Genomics Platform"/>
            <consortium name="The Broad Institute Genome Sequencing Center for Infectious Disease"/>
            <person name="Wu L."/>
            <person name="Ma J."/>
        </authorList>
    </citation>
    <scope>NUCLEOTIDE SEQUENCE [LARGE SCALE GENOMIC DNA]</scope>
    <source>
        <strain evidence="3">KCTC 33522</strain>
    </source>
</reference>
<organism evidence="2 3">
    <name type="scientific">Kurthia populi</name>
    <dbReference type="NCBI Taxonomy" id="1562132"/>
    <lineage>
        <taxon>Bacteria</taxon>
        <taxon>Bacillati</taxon>
        <taxon>Bacillota</taxon>
        <taxon>Bacilli</taxon>
        <taxon>Bacillales</taxon>
        <taxon>Caryophanaceae</taxon>
        <taxon>Kurthia</taxon>
    </lineage>
</organism>
<evidence type="ECO:0000313" key="2">
    <source>
        <dbReference type="EMBL" id="MFD2869233.1"/>
    </source>
</evidence>
<feature type="domain" description="DUF6877" evidence="1">
    <location>
        <begin position="4"/>
        <end position="39"/>
    </location>
</feature>
<evidence type="ECO:0000259" key="1">
    <source>
        <dbReference type="Pfam" id="PF21793"/>
    </source>
</evidence>